<protein>
    <submittedName>
        <fullName evidence="1">Uncharacterized protein</fullName>
    </submittedName>
</protein>
<evidence type="ECO:0000313" key="2">
    <source>
        <dbReference type="Proteomes" id="UP001501410"/>
    </source>
</evidence>
<keyword evidence="2" id="KW-1185">Reference proteome</keyword>
<name>A0ABP8MGG4_9BACT</name>
<accession>A0ABP8MGG4</accession>
<comment type="caution">
    <text evidence="1">The sequence shown here is derived from an EMBL/GenBank/DDBJ whole genome shotgun (WGS) entry which is preliminary data.</text>
</comment>
<organism evidence="1 2">
    <name type="scientific">Rurimicrobium arvi</name>
    <dbReference type="NCBI Taxonomy" id="2049916"/>
    <lineage>
        <taxon>Bacteria</taxon>
        <taxon>Pseudomonadati</taxon>
        <taxon>Bacteroidota</taxon>
        <taxon>Chitinophagia</taxon>
        <taxon>Chitinophagales</taxon>
        <taxon>Chitinophagaceae</taxon>
        <taxon>Rurimicrobium</taxon>
    </lineage>
</organism>
<dbReference type="EMBL" id="BAABEZ010000002">
    <property type="protein sequence ID" value="GAA4449918.1"/>
    <property type="molecule type" value="Genomic_DNA"/>
</dbReference>
<gene>
    <name evidence="1" type="ORF">GCM10023092_04990</name>
</gene>
<evidence type="ECO:0000313" key="1">
    <source>
        <dbReference type="EMBL" id="GAA4449918.1"/>
    </source>
</evidence>
<reference evidence="2" key="1">
    <citation type="journal article" date="2019" name="Int. J. Syst. Evol. Microbiol.">
        <title>The Global Catalogue of Microorganisms (GCM) 10K type strain sequencing project: providing services to taxonomists for standard genome sequencing and annotation.</title>
        <authorList>
            <consortium name="The Broad Institute Genomics Platform"/>
            <consortium name="The Broad Institute Genome Sequencing Center for Infectious Disease"/>
            <person name="Wu L."/>
            <person name="Ma J."/>
        </authorList>
    </citation>
    <scope>NUCLEOTIDE SEQUENCE [LARGE SCALE GENOMIC DNA]</scope>
    <source>
        <strain evidence="2">JCM 31921</strain>
    </source>
</reference>
<dbReference type="Proteomes" id="UP001501410">
    <property type="component" value="Unassembled WGS sequence"/>
</dbReference>
<proteinExistence type="predicted"/>
<sequence length="384" mass="43086">MTANEIIKAVLELKFTELQAYLRNTGWARIDTIKQSIALFQKQVGTNFYEVLLPLSKDYSDYAYRIVDVLENIAQAESREVHQVLTDLSIPPGDTVRFRVINKDTIGGTISFLEGFNLLEAAKKALFTTACDIVQPEKYHKRLGLKGAQQFIEECRLGQTEKGSFIASVICPFINQTPEDKPKQLTIFNQADEFRHSLTRQVTTRLMHSLSEIKNAIDRGEENKIVELEGGNIISGNFLESIVELNSTTKETTEVEIITSWSVFTGEQPAIVKAVKFSNDYIPVLENIISKVKPIDKGIEDDFIGKISLTKADPDIHSRTEGEIILNYIVGDEEKVSKAKVILNNADYDKACEAHKQGKSVKIKGKLITIGRTKMIENPSFEVV</sequence>
<dbReference type="RefSeq" id="WP_344822339.1">
    <property type="nucleotide sequence ID" value="NZ_BAABEZ010000002.1"/>
</dbReference>